<comment type="caution">
    <text evidence="12">The sequence shown here is derived from an EMBL/GenBank/DDBJ whole genome shotgun (WGS) entry which is preliminary data.</text>
</comment>
<feature type="region of interest" description="Disordered" evidence="10">
    <location>
        <begin position="393"/>
        <end position="435"/>
    </location>
</feature>
<protein>
    <submittedName>
        <fullName evidence="12">SPA1-related 3</fullName>
    </submittedName>
</protein>
<sequence>MEGSSESGWQRSSSSMGLSSSSVFNRNSRILRASNIRSSGDNTTQESGFISGRKGRERSLWPHTTRYRTQVRDSEDTASVGPIHQTVQSSDVSLRQLLDNPERKVDALECLHIFSQIVDIVNLAHSQGIVVHNLRPSCFVISSFKRVSFIESASFLDTGSDFLEYGSNSHAADFKGQVMHASDASDNDRTEDSKYCFPMRQILLMESNWYSSPEEVAEGTNSCASDIYQLGVLLFELFCTFSSLEEKSTTMTSLRHRVLPPQLLLKWPKEASFCLWLLHPEPNSRPKISELLQSDFLNEPRDSIEEQESAMELREKIEEEELLLEFLLLMQQRKKDAADSLHGAISFISSDIEEVTKLQMALRAKGGSSLELGKNSTSGCNRIIVIDDEDSGSSVSKKRFSQRLYKNNPEESDDRADEHQKSGMPSGQGSVLSKNSRLMKNFRKLESAYLLTRRRADKPIARPLTRHSPVRSNVRGSMAVTERSSVSNLSTKEKYSGCRQGGWVNTFLEGISKYLSFSKLKVKADLKQGDLLNSSNLVCSLSFDRDGEYFATAGVNKKIKVFEFNSILNEDCDIHYPVVEMASRSKLSNICWNGYIKSQIASSNFEGVVQVWDVTRSQIFVEMREHERRVWSVDFSLADPTMLASGSDDGSVKLWNINQGASIGTIKTKANVCCVQFPMDTGRFLAFGSADHRIYYYDLRNSKMPLCTLVGHNKTVSYVKFVDSSTLVSASTDNTLKLWDLSMCTSRVIDYPLQSFTGHLNVKHFVGLSVSEGYIATGSETNEVFVYHKAFAMPSLSYKFTGTNSLCVDDMDGTAQFISSVCWRGQSTTLVAANSMGNIKLLEMV</sequence>
<dbReference type="EMBL" id="JBFOLK010000104">
    <property type="protein sequence ID" value="KAL2456547.1"/>
    <property type="molecule type" value="Genomic_DNA"/>
</dbReference>
<feature type="compositionally biased region" description="Polar residues" evidence="10">
    <location>
        <begin position="423"/>
        <end position="435"/>
    </location>
</feature>
<evidence type="ECO:0000256" key="1">
    <source>
        <dbReference type="ARBA" id="ARBA00004123"/>
    </source>
</evidence>
<dbReference type="GO" id="GO:0005634">
    <property type="term" value="C:nucleus"/>
    <property type="evidence" value="ECO:0007669"/>
    <property type="project" value="UniProtKB-SubCell"/>
</dbReference>
<dbReference type="Gene3D" id="2.130.10.10">
    <property type="entry name" value="YVTN repeat-like/Quinoprotein amine dehydrogenase"/>
    <property type="match status" value="1"/>
</dbReference>
<dbReference type="InterPro" id="IPR015943">
    <property type="entry name" value="WD40/YVTN_repeat-like_dom_sf"/>
</dbReference>
<name>A0ABD1NYP9_9LAMI</name>
<dbReference type="PANTHER" id="PTHR44218:SF1">
    <property type="entry name" value="PROTEIN SPA1-RELATED 3"/>
    <property type="match status" value="1"/>
</dbReference>
<dbReference type="GO" id="GO:0042802">
    <property type="term" value="F:identical protein binding"/>
    <property type="evidence" value="ECO:0007669"/>
    <property type="project" value="UniProtKB-ARBA"/>
</dbReference>
<evidence type="ECO:0000259" key="11">
    <source>
        <dbReference type="PROSITE" id="PS50011"/>
    </source>
</evidence>
<gene>
    <name evidence="12" type="ORF">Adt_46745</name>
</gene>
<keyword evidence="4" id="KW-0677">Repeat</keyword>
<dbReference type="Pfam" id="PF00400">
    <property type="entry name" value="WD40"/>
    <property type="match status" value="3"/>
</dbReference>
<dbReference type="InterPro" id="IPR044630">
    <property type="entry name" value="SPA1/2/3/4"/>
</dbReference>
<keyword evidence="13" id="KW-1185">Reference proteome</keyword>
<dbReference type="Proteomes" id="UP001604336">
    <property type="component" value="Unassembled WGS sequence"/>
</dbReference>
<keyword evidence="3" id="KW-0808">Transferase</keyword>
<dbReference type="InterPro" id="IPR000719">
    <property type="entry name" value="Prot_kinase_dom"/>
</dbReference>
<dbReference type="PROSITE" id="PS50082">
    <property type="entry name" value="WD_REPEATS_2"/>
    <property type="match status" value="2"/>
</dbReference>
<keyword evidence="7" id="KW-0539">Nucleus</keyword>
<reference evidence="13" key="1">
    <citation type="submission" date="2024-07" db="EMBL/GenBank/DDBJ databases">
        <title>Two chromosome-level genome assemblies of Korean endemic species Abeliophyllum distichum and Forsythia ovata (Oleaceae).</title>
        <authorList>
            <person name="Jang H."/>
        </authorList>
    </citation>
    <scope>NUCLEOTIDE SEQUENCE [LARGE SCALE GENOMIC DNA]</scope>
</reference>
<dbReference type="PRINTS" id="PR00320">
    <property type="entry name" value="GPROTEINBRPT"/>
</dbReference>
<evidence type="ECO:0000256" key="6">
    <source>
        <dbReference type="ARBA" id="ARBA00023054"/>
    </source>
</evidence>
<dbReference type="SMART" id="SM00220">
    <property type="entry name" value="S_TKc"/>
    <property type="match status" value="1"/>
</dbReference>
<keyword evidence="2 9" id="KW-0853">WD repeat</keyword>
<dbReference type="GO" id="GO:0016740">
    <property type="term" value="F:transferase activity"/>
    <property type="evidence" value="ECO:0007669"/>
    <property type="project" value="UniProtKB-KW"/>
</dbReference>
<dbReference type="PROSITE" id="PS50011">
    <property type="entry name" value="PROTEIN_KINASE_DOM"/>
    <property type="match status" value="1"/>
</dbReference>
<evidence type="ECO:0000256" key="3">
    <source>
        <dbReference type="ARBA" id="ARBA00022679"/>
    </source>
</evidence>
<evidence type="ECO:0000256" key="2">
    <source>
        <dbReference type="ARBA" id="ARBA00022574"/>
    </source>
</evidence>
<evidence type="ECO:0000256" key="4">
    <source>
        <dbReference type="ARBA" id="ARBA00022737"/>
    </source>
</evidence>
<evidence type="ECO:0000256" key="7">
    <source>
        <dbReference type="ARBA" id="ARBA00023242"/>
    </source>
</evidence>
<dbReference type="FunFam" id="2.130.10.10:FF:000090">
    <property type="entry name" value="E3 ubiquitin-protein ligase RFWD2 isoform X1"/>
    <property type="match status" value="1"/>
</dbReference>
<feature type="domain" description="Protein kinase" evidence="11">
    <location>
        <begin position="1"/>
        <end position="297"/>
    </location>
</feature>
<feature type="region of interest" description="Disordered" evidence="10">
    <location>
        <begin position="1"/>
        <end position="21"/>
    </location>
</feature>
<keyword evidence="5" id="KW-0833">Ubl conjugation pathway</keyword>
<feature type="compositionally biased region" description="Polar residues" evidence="10">
    <location>
        <begin position="35"/>
        <end position="48"/>
    </location>
</feature>
<dbReference type="SMART" id="SM00320">
    <property type="entry name" value="WD40"/>
    <property type="match status" value="7"/>
</dbReference>
<dbReference type="SUPFAM" id="SSF56112">
    <property type="entry name" value="Protein kinase-like (PK-like)"/>
    <property type="match status" value="1"/>
</dbReference>
<organism evidence="12 13">
    <name type="scientific">Abeliophyllum distichum</name>
    <dbReference type="NCBI Taxonomy" id="126358"/>
    <lineage>
        <taxon>Eukaryota</taxon>
        <taxon>Viridiplantae</taxon>
        <taxon>Streptophyta</taxon>
        <taxon>Embryophyta</taxon>
        <taxon>Tracheophyta</taxon>
        <taxon>Spermatophyta</taxon>
        <taxon>Magnoliopsida</taxon>
        <taxon>eudicotyledons</taxon>
        <taxon>Gunneridae</taxon>
        <taxon>Pentapetalae</taxon>
        <taxon>asterids</taxon>
        <taxon>lamiids</taxon>
        <taxon>Lamiales</taxon>
        <taxon>Oleaceae</taxon>
        <taxon>Forsythieae</taxon>
        <taxon>Abeliophyllum</taxon>
    </lineage>
</organism>
<dbReference type="SUPFAM" id="SSF50978">
    <property type="entry name" value="WD40 repeat-like"/>
    <property type="match status" value="1"/>
</dbReference>
<dbReference type="InterPro" id="IPR001680">
    <property type="entry name" value="WD40_rpt"/>
</dbReference>
<dbReference type="PROSITE" id="PS00678">
    <property type="entry name" value="WD_REPEATS_1"/>
    <property type="match status" value="2"/>
</dbReference>
<comment type="subcellular location">
    <subcellularLocation>
        <location evidence="1">Nucleus</location>
    </subcellularLocation>
</comment>
<evidence type="ECO:0000313" key="13">
    <source>
        <dbReference type="Proteomes" id="UP001604336"/>
    </source>
</evidence>
<dbReference type="AlphaFoldDB" id="A0ABD1NYP9"/>
<evidence type="ECO:0000256" key="9">
    <source>
        <dbReference type="PROSITE-ProRule" id="PRU00221"/>
    </source>
</evidence>
<feature type="repeat" description="WD" evidence="9">
    <location>
        <begin position="623"/>
        <end position="665"/>
    </location>
</feature>
<keyword evidence="6" id="KW-0175">Coiled coil</keyword>
<evidence type="ECO:0000256" key="8">
    <source>
        <dbReference type="ARBA" id="ARBA00084091"/>
    </source>
</evidence>
<dbReference type="InterPro" id="IPR011009">
    <property type="entry name" value="Kinase-like_dom_sf"/>
</dbReference>
<dbReference type="InterPro" id="IPR019775">
    <property type="entry name" value="WD40_repeat_CS"/>
</dbReference>
<dbReference type="InterPro" id="IPR020472">
    <property type="entry name" value="WD40_PAC1"/>
</dbReference>
<evidence type="ECO:0000256" key="10">
    <source>
        <dbReference type="SAM" id="MobiDB-lite"/>
    </source>
</evidence>
<dbReference type="InterPro" id="IPR036322">
    <property type="entry name" value="WD40_repeat_dom_sf"/>
</dbReference>
<proteinExistence type="predicted"/>
<accession>A0ABD1NYP9</accession>
<dbReference type="Gene3D" id="1.10.510.10">
    <property type="entry name" value="Transferase(Phosphotransferase) domain 1"/>
    <property type="match status" value="1"/>
</dbReference>
<dbReference type="PROSITE" id="PS50294">
    <property type="entry name" value="WD_REPEATS_REGION"/>
    <property type="match status" value="2"/>
</dbReference>
<evidence type="ECO:0000313" key="12">
    <source>
        <dbReference type="EMBL" id="KAL2456547.1"/>
    </source>
</evidence>
<feature type="region of interest" description="Disordered" evidence="10">
    <location>
        <begin position="34"/>
        <end position="55"/>
    </location>
</feature>
<keyword evidence="8" id="KW-0607">Phytochrome signaling pathway</keyword>
<evidence type="ECO:0000256" key="5">
    <source>
        <dbReference type="ARBA" id="ARBA00022786"/>
    </source>
</evidence>
<feature type="repeat" description="WD" evidence="9">
    <location>
        <begin position="709"/>
        <end position="742"/>
    </location>
</feature>
<dbReference type="GO" id="GO:0009585">
    <property type="term" value="P:red, far-red light phototransduction"/>
    <property type="evidence" value="ECO:0007669"/>
    <property type="project" value="UniProtKB-KW"/>
</dbReference>
<dbReference type="PANTHER" id="PTHR44218">
    <property type="entry name" value="PROTEIN SPA1-RELATED 2"/>
    <property type="match status" value="1"/>
</dbReference>